<evidence type="ECO:0000313" key="4">
    <source>
        <dbReference type="Proteomes" id="UP000011761"/>
    </source>
</evidence>
<evidence type="ECO:0000256" key="2">
    <source>
        <dbReference type="SAM" id="SignalP"/>
    </source>
</evidence>
<evidence type="ECO:0008006" key="5">
    <source>
        <dbReference type="Google" id="ProtNLM"/>
    </source>
</evidence>
<feature type="signal peptide" evidence="2">
    <location>
        <begin position="1"/>
        <end position="17"/>
    </location>
</feature>
<dbReference type="Proteomes" id="UP000011761">
    <property type="component" value="Unassembled WGS sequence"/>
</dbReference>
<name>M2NA15_BAUPA</name>
<keyword evidence="2" id="KW-0732">Signal</keyword>
<proteinExistence type="predicted"/>
<dbReference type="eggNOG" id="ENOG502QPU9">
    <property type="taxonomic scope" value="Eukaryota"/>
</dbReference>
<dbReference type="OrthoDB" id="5427350at2759"/>
<dbReference type="STRING" id="717646.M2NA15"/>
<gene>
    <name evidence="3" type="ORF">BAUCODRAFT_499289</name>
</gene>
<dbReference type="PANTHER" id="PTHR35340">
    <property type="entry name" value="PQQ ENZYME REPEAT PROTEIN-RELATED"/>
    <property type="match status" value="1"/>
</dbReference>
<keyword evidence="1" id="KW-0812">Transmembrane</keyword>
<protein>
    <recommendedName>
        <fullName evidence="5">ASST-domain-containing protein</fullName>
    </recommendedName>
</protein>
<keyword evidence="4" id="KW-1185">Reference proteome</keyword>
<reference evidence="3 4" key="1">
    <citation type="journal article" date="2012" name="PLoS Pathog.">
        <title>Diverse lifestyles and strategies of plant pathogenesis encoded in the genomes of eighteen Dothideomycetes fungi.</title>
        <authorList>
            <person name="Ohm R.A."/>
            <person name="Feau N."/>
            <person name="Henrissat B."/>
            <person name="Schoch C.L."/>
            <person name="Horwitz B.A."/>
            <person name="Barry K.W."/>
            <person name="Condon B.J."/>
            <person name="Copeland A.C."/>
            <person name="Dhillon B."/>
            <person name="Glaser F."/>
            <person name="Hesse C.N."/>
            <person name="Kosti I."/>
            <person name="LaButti K."/>
            <person name="Lindquist E.A."/>
            <person name="Lucas S."/>
            <person name="Salamov A.A."/>
            <person name="Bradshaw R.E."/>
            <person name="Ciuffetti L."/>
            <person name="Hamelin R.C."/>
            <person name="Kema G.H.J."/>
            <person name="Lawrence C."/>
            <person name="Scott J.A."/>
            <person name="Spatafora J.W."/>
            <person name="Turgeon B.G."/>
            <person name="de Wit P.J.G.M."/>
            <person name="Zhong S."/>
            <person name="Goodwin S.B."/>
            <person name="Grigoriev I.V."/>
        </authorList>
    </citation>
    <scope>NUCLEOTIDE SEQUENCE [LARGE SCALE GENOMIC DNA]</scope>
    <source>
        <strain evidence="3 4">UAMH 10762</strain>
    </source>
</reference>
<accession>M2NA15</accession>
<dbReference type="InterPro" id="IPR039535">
    <property type="entry name" value="ASST-like"/>
</dbReference>
<dbReference type="AlphaFoldDB" id="M2NA15"/>
<feature type="transmembrane region" description="Helical" evidence="1">
    <location>
        <begin position="576"/>
        <end position="598"/>
    </location>
</feature>
<organism evidence="3 4">
    <name type="scientific">Baudoinia panamericana (strain UAMH 10762)</name>
    <name type="common">Angels' share fungus</name>
    <name type="synonym">Baudoinia compniacensis (strain UAMH 10762)</name>
    <dbReference type="NCBI Taxonomy" id="717646"/>
    <lineage>
        <taxon>Eukaryota</taxon>
        <taxon>Fungi</taxon>
        <taxon>Dikarya</taxon>
        <taxon>Ascomycota</taxon>
        <taxon>Pezizomycotina</taxon>
        <taxon>Dothideomycetes</taxon>
        <taxon>Dothideomycetidae</taxon>
        <taxon>Mycosphaerellales</taxon>
        <taxon>Teratosphaeriaceae</taxon>
        <taxon>Baudoinia</taxon>
    </lineage>
</organism>
<feature type="chain" id="PRO_5004021942" description="ASST-domain-containing protein" evidence="2">
    <location>
        <begin position="18"/>
        <end position="676"/>
    </location>
</feature>
<dbReference type="RefSeq" id="XP_007677110.1">
    <property type="nucleotide sequence ID" value="XM_007678920.1"/>
</dbReference>
<evidence type="ECO:0000313" key="3">
    <source>
        <dbReference type="EMBL" id="EMC95695.1"/>
    </source>
</evidence>
<dbReference type="Pfam" id="PF14269">
    <property type="entry name" value="Arylsulfotran_2"/>
    <property type="match status" value="1"/>
</dbReference>
<dbReference type="OMA" id="ISSRNMC"/>
<dbReference type="GeneID" id="19114934"/>
<dbReference type="PANTHER" id="PTHR35340:SF5">
    <property type="entry name" value="ASST-DOMAIN-CONTAINING PROTEIN"/>
    <property type="match status" value="1"/>
</dbReference>
<dbReference type="HOGENOM" id="CLU_018249_0_0_1"/>
<keyword evidence="1" id="KW-1133">Transmembrane helix</keyword>
<dbReference type="InterPro" id="IPR053143">
    <property type="entry name" value="Arylsulfate_ST"/>
</dbReference>
<dbReference type="KEGG" id="bcom:BAUCODRAFT_499289"/>
<dbReference type="EMBL" id="KB445556">
    <property type="protein sequence ID" value="EMC95695.1"/>
    <property type="molecule type" value="Genomic_DNA"/>
</dbReference>
<sequence length="676" mass="75682">MFSIVSLLSCFFVPILAAHSSADEPPFFQSGEYNAGEYGKYVTQNFITANVTVPRLNVNRPFTNCDDGSYLFIAPRGEVANSSVCILDASGSLVWCTSDFPGQAYNLQVQEYRGQKYLTYWAGNNSLGHGIGKYYMLDQHYELFRAVDAAGNMSADLHSFDITPEGTAVLTVYDMVFTDLAKHFRKPTVSSPSIRQAGIKMPGLPPLRPGRPSNTPPDTGWIWDSLFQEIDLETGELLFQWRASDHYSFGESYDPLRVATEQKPWDWFHINSVEKDAAGNYLVSARHMRCIAYISGEDGRVLWQVGGRANSFKEKSAGRATNYIGQHDAHWVPGSNTSITFFDNRGDWTYHTEQKSMGTRIELNFDDMSATLGKHYAHEKNVYSVSQGSYQTLPNGHVVLGYGNNGVMTEFDEDGNILCDAYFEPSKDWTSGNVQSYRNMKFNWTGMPKTSPSLELHEGALYMSWLGSTETDGWLLLHSSSSNGSFKELLSFPKAGFETRYEFEEDVQVREFVKIGALNKDGHLMAISYPVSIGDRATVAANVTYPPEAGEFDDLEDDYEADEVLELEETLEDLEVLIAFALLAGISTFLVCWLFLGLRMFRPLRTLKHRLLGFCDDFSKSRVAQVYYAASTQTAQRLSALLVSVSGGRRWMYRSLEADDEHELSASSSEFSGGPP</sequence>
<evidence type="ECO:0000256" key="1">
    <source>
        <dbReference type="SAM" id="Phobius"/>
    </source>
</evidence>
<keyword evidence="1" id="KW-0472">Membrane</keyword>